<evidence type="ECO:0000256" key="4">
    <source>
        <dbReference type="ARBA" id="ARBA00022679"/>
    </source>
</evidence>
<evidence type="ECO:0000256" key="5">
    <source>
        <dbReference type="ARBA" id="ARBA00022695"/>
    </source>
</evidence>
<dbReference type="GO" id="GO:0032549">
    <property type="term" value="F:ribonucleoside binding"/>
    <property type="evidence" value="ECO:0007669"/>
    <property type="project" value="InterPro"/>
</dbReference>
<sequence>MLKLIHQIDDKIHAGGQRVGGMEVWTLEGFSVAYILQEILTIKSDHIHAPYEVLGAIVTGKPMPKPKTAPESFFHYLFLNCDLYL</sequence>
<evidence type="ECO:0000256" key="3">
    <source>
        <dbReference type="ARBA" id="ARBA00022478"/>
    </source>
</evidence>
<dbReference type="InterPro" id="IPR015712">
    <property type="entry name" value="DNA-dir_RNA_pol_su2"/>
</dbReference>
<dbReference type="EnsemblPlants" id="Pp3c19_13000V3.1">
    <property type="protein sequence ID" value="PAC:32938956.CDS.1"/>
    <property type="gene ID" value="Pp3c19_13000"/>
</dbReference>
<reference evidence="8 10" key="1">
    <citation type="journal article" date="2008" name="Science">
        <title>The Physcomitrella genome reveals evolutionary insights into the conquest of land by plants.</title>
        <authorList>
            <person name="Rensing S."/>
            <person name="Lang D."/>
            <person name="Zimmer A."/>
            <person name="Terry A."/>
            <person name="Salamov A."/>
            <person name="Shapiro H."/>
            <person name="Nishiyama T."/>
            <person name="Perroud P.-F."/>
            <person name="Lindquist E."/>
            <person name="Kamisugi Y."/>
            <person name="Tanahashi T."/>
            <person name="Sakakibara K."/>
            <person name="Fujita T."/>
            <person name="Oishi K."/>
            <person name="Shin-I T."/>
            <person name="Kuroki Y."/>
            <person name="Toyoda A."/>
            <person name="Suzuki Y."/>
            <person name="Hashimoto A."/>
            <person name="Yamaguchi K."/>
            <person name="Sugano A."/>
            <person name="Kohara Y."/>
            <person name="Fujiyama A."/>
            <person name="Anterola A."/>
            <person name="Aoki S."/>
            <person name="Ashton N."/>
            <person name="Barbazuk W.B."/>
            <person name="Barker E."/>
            <person name="Bennetzen J."/>
            <person name="Bezanilla M."/>
            <person name="Blankenship R."/>
            <person name="Cho S.H."/>
            <person name="Dutcher S."/>
            <person name="Estelle M."/>
            <person name="Fawcett J.A."/>
            <person name="Gundlach H."/>
            <person name="Hanada K."/>
            <person name="Heyl A."/>
            <person name="Hicks K.A."/>
            <person name="Hugh J."/>
            <person name="Lohr M."/>
            <person name="Mayer K."/>
            <person name="Melkozernov A."/>
            <person name="Murata T."/>
            <person name="Nelson D."/>
            <person name="Pils B."/>
            <person name="Prigge M."/>
            <person name="Reiss B."/>
            <person name="Renner T."/>
            <person name="Rombauts S."/>
            <person name="Rushton P."/>
            <person name="Sanderfoot A."/>
            <person name="Schween G."/>
            <person name="Shiu S.-H."/>
            <person name="Stueber K."/>
            <person name="Theodoulou F.L."/>
            <person name="Tu H."/>
            <person name="Van de Peer Y."/>
            <person name="Verrier P.J."/>
            <person name="Waters E."/>
            <person name="Wood A."/>
            <person name="Yang L."/>
            <person name="Cove D."/>
            <person name="Cuming A."/>
            <person name="Hasebe M."/>
            <person name="Lucas S."/>
            <person name="Mishler D.B."/>
            <person name="Reski R."/>
            <person name="Grigoriev I."/>
            <person name="Quatrano R.S."/>
            <person name="Boore J.L."/>
        </authorList>
    </citation>
    <scope>NUCLEOTIDE SEQUENCE [LARGE SCALE GENOMIC DNA]</scope>
    <source>
        <strain evidence="9 10">cv. Gransden 2004</strain>
    </source>
</reference>
<dbReference type="PaxDb" id="3218-PP1S20_365V6.1"/>
<comment type="similarity">
    <text evidence="1">Belongs to the RNA polymerase beta chain family.</text>
</comment>
<keyword evidence="3" id="KW-0240">DNA-directed RNA polymerase</keyword>
<dbReference type="Gene3D" id="3.90.1800.10">
    <property type="entry name" value="RNA polymerase alpha subunit dimerisation domain"/>
    <property type="match status" value="1"/>
</dbReference>
<evidence type="ECO:0000256" key="1">
    <source>
        <dbReference type="ARBA" id="ARBA00006835"/>
    </source>
</evidence>
<dbReference type="OMA" id="DHIHAPY"/>
<dbReference type="STRING" id="3218.A0A2K1IY94"/>
<evidence type="ECO:0000313" key="8">
    <source>
        <dbReference type="EMBL" id="PNR34244.1"/>
    </source>
</evidence>
<dbReference type="SUPFAM" id="SSF64484">
    <property type="entry name" value="beta and beta-prime subunits of DNA dependent RNA-polymerase"/>
    <property type="match status" value="1"/>
</dbReference>
<evidence type="ECO:0000256" key="6">
    <source>
        <dbReference type="ARBA" id="ARBA00023163"/>
    </source>
</evidence>
<proteinExistence type="inferred from homology"/>
<dbReference type="PANTHER" id="PTHR20856">
    <property type="entry name" value="DNA-DIRECTED RNA POLYMERASE I SUBUNIT 2"/>
    <property type="match status" value="1"/>
</dbReference>
<keyword evidence="5" id="KW-0548">Nucleotidyltransferase</keyword>
<evidence type="ECO:0000256" key="2">
    <source>
        <dbReference type="ARBA" id="ARBA00012418"/>
    </source>
</evidence>
<dbReference type="InterPro" id="IPR007641">
    <property type="entry name" value="RNA_pol_Rpb2_7"/>
</dbReference>
<dbReference type="GO" id="GO:0000428">
    <property type="term" value="C:DNA-directed RNA polymerase complex"/>
    <property type="evidence" value="ECO:0007669"/>
    <property type="project" value="UniProtKB-KW"/>
</dbReference>
<dbReference type="EC" id="2.7.7.6" evidence="2"/>
<gene>
    <name evidence="8" type="ORF">PHYPA_024061</name>
</gene>
<evidence type="ECO:0000313" key="9">
    <source>
        <dbReference type="EnsemblPlants" id="PAC:32938956.CDS.1"/>
    </source>
</evidence>
<dbReference type="Pfam" id="PF04560">
    <property type="entry name" value="RNA_pol_Rpb2_7"/>
    <property type="match status" value="1"/>
</dbReference>
<dbReference type="Proteomes" id="UP000006727">
    <property type="component" value="Chromosome 19"/>
</dbReference>
<dbReference type="AlphaFoldDB" id="A0A2K1IY94"/>
<feature type="domain" description="RNA polymerase Rpb2" evidence="7">
    <location>
        <begin position="15"/>
        <end position="73"/>
    </location>
</feature>
<evidence type="ECO:0000313" key="10">
    <source>
        <dbReference type="Proteomes" id="UP000006727"/>
    </source>
</evidence>
<organism evidence="8">
    <name type="scientific">Physcomitrium patens</name>
    <name type="common">Spreading-leaved earth moss</name>
    <name type="synonym">Physcomitrella patens</name>
    <dbReference type="NCBI Taxonomy" id="3218"/>
    <lineage>
        <taxon>Eukaryota</taxon>
        <taxon>Viridiplantae</taxon>
        <taxon>Streptophyta</taxon>
        <taxon>Embryophyta</taxon>
        <taxon>Bryophyta</taxon>
        <taxon>Bryophytina</taxon>
        <taxon>Bryopsida</taxon>
        <taxon>Funariidae</taxon>
        <taxon>Funariales</taxon>
        <taxon>Funariaceae</taxon>
        <taxon>Physcomitrium</taxon>
    </lineage>
</organism>
<keyword evidence="4" id="KW-0808">Transferase</keyword>
<keyword evidence="10" id="KW-1185">Reference proteome</keyword>
<dbReference type="GO" id="GO:0003899">
    <property type="term" value="F:DNA-directed RNA polymerase activity"/>
    <property type="evidence" value="ECO:0007669"/>
    <property type="project" value="UniProtKB-EC"/>
</dbReference>
<dbReference type="GO" id="GO:0003677">
    <property type="term" value="F:DNA binding"/>
    <property type="evidence" value="ECO:0007669"/>
    <property type="project" value="InterPro"/>
</dbReference>
<reference evidence="9" key="3">
    <citation type="submission" date="2020-12" db="UniProtKB">
        <authorList>
            <consortium name="EnsemblPlants"/>
        </authorList>
    </citation>
    <scope>IDENTIFICATION</scope>
</reference>
<name>A0A2K1IY94_PHYPA</name>
<evidence type="ECO:0000259" key="7">
    <source>
        <dbReference type="Pfam" id="PF04560"/>
    </source>
</evidence>
<dbReference type="InParanoid" id="A0A2K1IY94"/>
<protein>
    <recommendedName>
        <fullName evidence="2">DNA-directed RNA polymerase</fullName>
        <ecNumber evidence="2">2.7.7.6</ecNumber>
    </recommendedName>
</protein>
<accession>A0A2K1IY94</accession>
<keyword evidence="6" id="KW-0804">Transcription</keyword>
<dbReference type="GO" id="GO:0006351">
    <property type="term" value="P:DNA-templated transcription"/>
    <property type="evidence" value="ECO:0007669"/>
    <property type="project" value="InterPro"/>
</dbReference>
<dbReference type="EMBL" id="ABEU02000019">
    <property type="protein sequence ID" value="PNR34244.1"/>
    <property type="molecule type" value="Genomic_DNA"/>
</dbReference>
<reference evidence="8 10" key="2">
    <citation type="journal article" date="2018" name="Plant J.">
        <title>The Physcomitrella patens chromosome-scale assembly reveals moss genome structure and evolution.</title>
        <authorList>
            <person name="Lang D."/>
            <person name="Ullrich K.K."/>
            <person name="Murat F."/>
            <person name="Fuchs J."/>
            <person name="Jenkins J."/>
            <person name="Haas F.B."/>
            <person name="Piednoel M."/>
            <person name="Gundlach H."/>
            <person name="Van Bel M."/>
            <person name="Meyberg R."/>
            <person name="Vives C."/>
            <person name="Morata J."/>
            <person name="Symeonidi A."/>
            <person name="Hiss M."/>
            <person name="Muchero W."/>
            <person name="Kamisugi Y."/>
            <person name="Saleh O."/>
            <person name="Blanc G."/>
            <person name="Decker E.L."/>
            <person name="van Gessel N."/>
            <person name="Grimwood J."/>
            <person name="Hayes R.D."/>
            <person name="Graham S.W."/>
            <person name="Gunter L.E."/>
            <person name="McDaniel S.F."/>
            <person name="Hoernstein S.N.W."/>
            <person name="Larsson A."/>
            <person name="Li F.W."/>
            <person name="Perroud P.F."/>
            <person name="Phillips J."/>
            <person name="Ranjan P."/>
            <person name="Rokshar D.S."/>
            <person name="Rothfels C.J."/>
            <person name="Schneider L."/>
            <person name="Shu S."/>
            <person name="Stevenson D.W."/>
            <person name="Thummler F."/>
            <person name="Tillich M."/>
            <person name="Villarreal Aguilar J.C."/>
            <person name="Widiez T."/>
            <person name="Wong G.K."/>
            <person name="Wymore A."/>
            <person name="Zhang Y."/>
            <person name="Zimmer A.D."/>
            <person name="Quatrano R.S."/>
            <person name="Mayer K.F.X."/>
            <person name="Goodstein D."/>
            <person name="Casacuberta J.M."/>
            <person name="Vandepoele K."/>
            <person name="Reski R."/>
            <person name="Cuming A.C."/>
            <person name="Tuskan G.A."/>
            <person name="Maumus F."/>
            <person name="Salse J."/>
            <person name="Schmutz J."/>
            <person name="Rensing S.A."/>
        </authorList>
    </citation>
    <scope>NUCLEOTIDE SEQUENCE [LARGE SCALE GENOMIC DNA]</scope>
    <source>
        <strain evidence="9 10">cv. Gransden 2004</strain>
    </source>
</reference>
<dbReference type="Gramene" id="Pp3c19_13000V3.1">
    <property type="protein sequence ID" value="PAC:32938956.CDS.1"/>
    <property type="gene ID" value="Pp3c19_13000"/>
</dbReference>